<comment type="caution">
    <text evidence="1">The sequence shown here is derived from an EMBL/GenBank/DDBJ whole genome shotgun (WGS) entry which is preliminary data.</text>
</comment>
<proteinExistence type="predicted"/>
<gene>
    <name evidence="1" type="ORF">Lmac_0280</name>
</gene>
<sequence>MHQYQDLITVFNDCFAKTYNTVLVKGEDEPLYLPADENRPYHTLFFAHGFFSSALHECAHWLIAGEARRRQIDFGYWYEPDGRNAEQQKHFERVEVKPQALEWILSVATGYRFRVSLDNLNGIESNPNGFKEAIYQQVLIYCDKGLPERATLFRNALCQFYKTNPLLRAEDFTRESLT</sequence>
<name>A0A0W0WGD3_9GAMM</name>
<dbReference type="RefSeq" id="WP_058451111.1">
    <property type="nucleotide sequence ID" value="NZ_CAAAIB010000017.1"/>
</dbReference>
<evidence type="ECO:0000313" key="1">
    <source>
        <dbReference type="EMBL" id="KTD31405.1"/>
    </source>
</evidence>
<organism evidence="1 2">
    <name type="scientific">Legionella maceachernii</name>
    <dbReference type="NCBI Taxonomy" id="466"/>
    <lineage>
        <taxon>Bacteria</taxon>
        <taxon>Pseudomonadati</taxon>
        <taxon>Pseudomonadota</taxon>
        <taxon>Gammaproteobacteria</taxon>
        <taxon>Legionellales</taxon>
        <taxon>Legionellaceae</taxon>
        <taxon>Legionella</taxon>
    </lineage>
</organism>
<evidence type="ECO:0000313" key="2">
    <source>
        <dbReference type="Proteomes" id="UP000054908"/>
    </source>
</evidence>
<dbReference type="OrthoDB" id="5298591at2"/>
<keyword evidence="2" id="KW-1185">Reference proteome</keyword>
<dbReference type="Pfam" id="PF04315">
    <property type="entry name" value="EpmC"/>
    <property type="match status" value="1"/>
</dbReference>
<dbReference type="STRING" id="466.Lmac_0280"/>
<dbReference type="PATRIC" id="fig|466.6.peg.301"/>
<dbReference type="EMBL" id="LNYL01000006">
    <property type="protein sequence ID" value="KTD31405.1"/>
    <property type="molecule type" value="Genomic_DNA"/>
</dbReference>
<protein>
    <submittedName>
        <fullName evidence="1">Transporting ATPase</fullName>
    </submittedName>
</protein>
<dbReference type="AlphaFoldDB" id="A0A0W0WGD3"/>
<dbReference type="InterPro" id="IPR007411">
    <property type="entry name" value="EpmC"/>
</dbReference>
<accession>A0A0W0WGD3</accession>
<dbReference type="Proteomes" id="UP000054908">
    <property type="component" value="Unassembled WGS sequence"/>
</dbReference>
<reference evidence="1 2" key="1">
    <citation type="submission" date="2015-11" db="EMBL/GenBank/DDBJ databases">
        <title>Genomic analysis of 38 Legionella species identifies large and diverse effector repertoires.</title>
        <authorList>
            <person name="Burstein D."/>
            <person name="Amaro F."/>
            <person name="Zusman T."/>
            <person name="Lifshitz Z."/>
            <person name="Cohen O."/>
            <person name="Gilbert J.A."/>
            <person name="Pupko T."/>
            <person name="Shuman H.A."/>
            <person name="Segal G."/>
        </authorList>
    </citation>
    <scope>NUCLEOTIDE SEQUENCE [LARGE SCALE GENOMIC DNA]</scope>
    <source>
        <strain evidence="1 2">PX-1-G2-E2</strain>
    </source>
</reference>